<dbReference type="InterPro" id="IPR012338">
    <property type="entry name" value="Beta-lactam/transpept-like"/>
</dbReference>
<dbReference type="InterPro" id="IPR008302">
    <property type="entry name" value="NamZ"/>
</dbReference>
<dbReference type="STRING" id="416944.SAMN05421548_12418"/>
<gene>
    <name evidence="6" type="ORF">SAMN05421548_12418</name>
</gene>
<evidence type="ECO:0000313" key="7">
    <source>
        <dbReference type="Proteomes" id="UP000198908"/>
    </source>
</evidence>
<dbReference type="Pfam" id="PF20732">
    <property type="entry name" value="NamZ_C"/>
    <property type="match status" value="1"/>
</dbReference>
<evidence type="ECO:0000259" key="3">
    <source>
        <dbReference type="Pfam" id="PF00144"/>
    </source>
</evidence>
<protein>
    <submittedName>
        <fullName evidence="6">Uncharacterized conserved protein YbbC, DUF1343 family</fullName>
    </submittedName>
</protein>
<dbReference type="InterPro" id="IPR048503">
    <property type="entry name" value="NamZ_C"/>
</dbReference>
<organism evidence="6 7">
    <name type="scientific">Paraburkholderia lycopersici</name>
    <dbReference type="NCBI Taxonomy" id="416944"/>
    <lineage>
        <taxon>Bacteria</taxon>
        <taxon>Pseudomonadati</taxon>
        <taxon>Pseudomonadota</taxon>
        <taxon>Betaproteobacteria</taxon>
        <taxon>Burkholderiales</taxon>
        <taxon>Burkholderiaceae</taxon>
        <taxon>Paraburkholderia</taxon>
    </lineage>
</organism>
<dbReference type="Gene3D" id="3.90.1150.140">
    <property type="match status" value="1"/>
</dbReference>
<evidence type="ECO:0000256" key="2">
    <source>
        <dbReference type="SAM" id="SignalP"/>
    </source>
</evidence>
<name>A0A1G6X170_9BURK</name>
<feature type="compositionally biased region" description="Pro residues" evidence="1">
    <location>
        <begin position="36"/>
        <end position="54"/>
    </location>
</feature>
<evidence type="ECO:0000259" key="5">
    <source>
        <dbReference type="Pfam" id="PF20732"/>
    </source>
</evidence>
<feature type="signal peptide" evidence="2">
    <location>
        <begin position="1"/>
        <end position="35"/>
    </location>
</feature>
<dbReference type="EMBL" id="FMYQ01000024">
    <property type="protein sequence ID" value="SDD71046.1"/>
    <property type="molecule type" value="Genomic_DNA"/>
</dbReference>
<dbReference type="InterPro" id="IPR001466">
    <property type="entry name" value="Beta-lactam-related"/>
</dbReference>
<feature type="region of interest" description="Disordered" evidence="1">
    <location>
        <begin position="30"/>
        <end position="56"/>
    </location>
</feature>
<dbReference type="PROSITE" id="PS51257">
    <property type="entry name" value="PROKAR_LIPOPROTEIN"/>
    <property type="match status" value="1"/>
</dbReference>
<dbReference type="PANTHER" id="PTHR42915:SF1">
    <property type="entry name" value="PEPTIDOGLYCAN BETA-N-ACETYLMURAMIDASE NAMZ"/>
    <property type="match status" value="1"/>
</dbReference>
<evidence type="ECO:0000256" key="1">
    <source>
        <dbReference type="SAM" id="MobiDB-lite"/>
    </source>
</evidence>
<dbReference type="PANTHER" id="PTHR42915">
    <property type="entry name" value="HYPOTHETICAL 460 KDA PROTEIN IN FEUA-SIGW INTERGENIC REGION [PRECURSOR]"/>
    <property type="match status" value="1"/>
</dbReference>
<sequence>MRHKRPRGTPWRLAAALAVALAGCAVQPPSRQAAAAPPPAGLRPFEEPPAPGPRVPAGIDTIVAAQIAARRISGAVIEAGDARSSTWRYAAGTRTRDPQPEPMTMDTVFDLASLTKVIATTTAVLQLVEAGRLDLDAPVARYWRAFGAHGKGDITVRALLSHTSGLPPEVPVTHAADADAVLREAADAVPDAAPGARVIYSDVNFIVLAKLVERASGERLDAYCREHIFAPLGMVDTGFRPDAALAARIAPTSALPRGTVHDPVAARMGGVAGHAGLFSTTGDLARYARMLLQGGTLDGVRILGASSVALLAQPASPIDAPPWRGLGWELQAPGVANRDRLVPIGALKHTGYTGTALWIDFATDRFLIVLSNRVLMGTRGDAEPLRAQISSLVASGAPPLSEAQLVQRLPWAAATLAAARVVPHARGPVMTGLDVLAAQGFAPLAGLRVGLVTNRSGIDGEGRRTVDVLAHAPGVALRILFAPEHGLNGDIDAPFGDATDAATGLPVVSLYGNGQRFPAHALDELDALVFDLQDAGVRFFTYETTLGYALEAAAARGIPVFVLDRPDPLGAARFGGPLLDAAHTSFTGYTALPLQPGMTLGELARYFNGARHIGAHLHVIPMSGYRREMAFAGTGLAWTPLSPFLRTPQALALYPDVALIEGANVSVGRGTPHPFEWIGAPWIDGVALAAALNAANAGARFEPIDFVPTESAWRGVLCHGVRVVNVDAAREPGGLGLTLVAALRRGWPQTFDFAATRALIGSDAVWQALDHDADPAKALALARQQARAFAPDRMRYLLY</sequence>
<keyword evidence="7" id="KW-1185">Reference proteome</keyword>
<dbReference type="InterPro" id="IPR048502">
    <property type="entry name" value="NamZ_N"/>
</dbReference>
<feature type="chain" id="PRO_5011471977" evidence="2">
    <location>
        <begin position="36"/>
        <end position="799"/>
    </location>
</feature>
<feature type="domain" description="Beta-lactamase-related" evidence="3">
    <location>
        <begin position="60"/>
        <end position="382"/>
    </location>
</feature>
<dbReference type="Pfam" id="PF07075">
    <property type="entry name" value="NamZ_N"/>
    <property type="match status" value="1"/>
</dbReference>
<dbReference type="Pfam" id="PF00144">
    <property type="entry name" value="Beta-lactamase"/>
    <property type="match status" value="1"/>
</dbReference>
<dbReference type="Gene3D" id="3.40.710.10">
    <property type="entry name" value="DD-peptidase/beta-lactamase superfamily"/>
    <property type="match status" value="1"/>
</dbReference>
<accession>A0A1G6X170</accession>
<feature type="domain" description="Peptidoglycan beta-N-acetylmuramidase NamZ N-terminal" evidence="4">
    <location>
        <begin position="449"/>
        <end position="648"/>
    </location>
</feature>
<evidence type="ECO:0000259" key="4">
    <source>
        <dbReference type="Pfam" id="PF07075"/>
    </source>
</evidence>
<dbReference type="Proteomes" id="UP000198908">
    <property type="component" value="Unassembled WGS sequence"/>
</dbReference>
<feature type="domain" description="Peptidoglycan beta-N-acetylmuramidase NamZ C-terminal" evidence="5">
    <location>
        <begin position="653"/>
        <end position="799"/>
    </location>
</feature>
<keyword evidence="2" id="KW-0732">Signal</keyword>
<dbReference type="AlphaFoldDB" id="A0A1G6X170"/>
<proteinExistence type="predicted"/>
<evidence type="ECO:0000313" key="6">
    <source>
        <dbReference type="EMBL" id="SDD71046.1"/>
    </source>
</evidence>
<dbReference type="GO" id="GO:0033922">
    <property type="term" value="F:peptidoglycan beta-N-acetylmuramidase activity"/>
    <property type="evidence" value="ECO:0007669"/>
    <property type="project" value="InterPro"/>
</dbReference>
<dbReference type="Gene3D" id="3.40.50.12170">
    <property type="entry name" value="Uncharacterised protein PF07075, DUF1343"/>
    <property type="match status" value="1"/>
</dbReference>
<dbReference type="SUPFAM" id="SSF56601">
    <property type="entry name" value="beta-lactamase/transpeptidase-like"/>
    <property type="match status" value="1"/>
</dbReference>
<reference evidence="7" key="1">
    <citation type="submission" date="2016-09" db="EMBL/GenBank/DDBJ databases">
        <authorList>
            <person name="Varghese N."/>
            <person name="Submissions S."/>
        </authorList>
    </citation>
    <scope>NUCLEOTIDE SEQUENCE [LARGE SCALE GENOMIC DNA]</scope>
    <source>
        <strain evidence="7">TNe-862</strain>
    </source>
</reference>